<proteinExistence type="inferred from homology"/>
<dbReference type="AlphaFoldDB" id="A0AB35U0K7"/>
<dbReference type="GO" id="GO:0009295">
    <property type="term" value="C:nucleoid"/>
    <property type="evidence" value="ECO:0007669"/>
    <property type="project" value="UniProtKB-SubCell"/>
</dbReference>
<dbReference type="InterPro" id="IPR003444">
    <property type="entry name" value="MraZ"/>
</dbReference>
<dbReference type="CDD" id="cd16320">
    <property type="entry name" value="MraZ_N"/>
    <property type="match status" value="1"/>
</dbReference>
<keyword evidence="10" id="KW-1185">Reference proteome</keyword>
<protein>
    <recommendedName>
        <fullName evidence="1 7">Transcriptional regulator MraZ</fullName>
    </recommendedName>
</protein>
<dbReference type="EMBL" id="JALBUR010000005">
    <property type="protein sequence ID" value="MDX8419157.1"/>
    <property type="molecule type" value="Genomic_DNA"/>
</dbReference>
<evidence type="ECO:0000256" key="5">
    <source>
        <dbReference type="ARBA" id="ARBA00023125"/>
    </source>
</evidence>
<dbReference type="Proteomes" id="UP001286174">
    <property type="component" value="Unassembled WGS sequence"/>
</dbReference>
<dbReference type="Pfam" id="PF02381">
    <property type="entry name" value="MraZ"/>
    <property type="match status" value="2"/>
</dbReference>
<gene>
    <name evidence="7 9" type="primary">mraZ</name>
    <name evidence="9" type="ORF">MOZ60_03505</name>
</gene>
<comment type="caution">
    <text evidence="9">The sequence shown here is derived from an EMBL/GenBank/DDBJ whole genome shotgun (WGS) entry which is preliminary data.</text>
</comment>
<organism evidence="9 10">
    <name type="scientific">Grylomicrobium aquisgranensis</name>
    <dbReference type="NCBI Taxonomy" id="2926318"/>
    <lineage>
        <taxon>Bacteria</taxon>
        <taxon>Bacillati</taxon>
        <taxon>Bacillota</taxon>
        <taxon>Erysipelotrichia</taxon>
        <taxon>Erysipelotrichales</taxon>
        <taxon>Erysipelotrichaceae</taxon>
        <taxon>Grylomicrobium</taxon>
    </lineage>
</organism>
<evidence type="ECO:0000256" key="2">
    <source>
        <dbReference type="ARBA" id="ARBA00022490"/>
    </source>
</evidence>
<feature type="domain" description="SpoVT-AbrB" evidence="8">
    <location>
        <begin position="12"/>
        <end position="54"/>
    </location>
</feature>
<keyword evidence="2 7" id="KW-0963">Cytoplasm</keyword>
<dbReference type="InterPro" id="IPR020603">
    <property type="entry name" value="MraZ_dom"/>
</dbReference>
<dbReference type="GO" id="GO:0005737">
    <property type="term" value="C:cytoplasm"/>
    <property type="evidence" value="ECO:0007669"/>
    <property type="project" value="UniProtKB-UniRule"/>
</dbReference>
<evidence type="ECO:0000256" key="6">
    <source>
        <dbReference type="ARBA" id="ARBA00023163"/>
    </source>
</evidence>
<dbReference type="PROSITE" id="PS51740">
    <property type="entry name" value="SPOVT_ABRB"/>
    <property type="match status" value="1"/>
</dbReference>
<dbReference type="GO" id="GO:0003700">
    <property type="term" value="F:DNA-binding transcription factor activity"/>
    <property type="evidence" value="ECO:0007669"/>
    <property type="project" value="UniProtKB-UniRule"/>
</dbReference>
<name>A0AB35U0K7_9FIRM</name>
<evidence type="ECO:0000256" key="1">
    <source>
        <dbReference type="ARBA" id="ARBA00013860"/>
    </source>
</evidence>
<comment type="similarity">
    <text evidence="7">Belongs to the MraZ family.</text>
</comment>
<accession>A0AB35U0K7</accession>
<reference evidence="9 10" key="1">
    <citation type="submission" date="2022-03" db="EMBL/GenBank/DDBJ databases">
        <title>Novel taxa within the pig intestine.</title>
        <authorList>
            <person name="Wylensek D."/>
            <person name="Bishof K."/>
            <person name="Afrizal A."/>
            <person name="Clavel T."/>
        </authorList>
    </citation>
    <scope>NUCLEOTIDE SEQUENCE [LARGE SCALE GENOMIC DNA]</scope>
    <source>
        <strain evidence="9 10">CLA-KB-P133</strain>
    </source>
</reference>
<dbReference type="GO" id="GO:2000143">
    <property type="term" value="P:negative regulation of DNA-templated transcription initiation"/>
    <property type="evidence" value="ECO:0007669"/>
    <property type="project" value="TreeGrafter"/>
</dbReference>
<dbReference type="InterPro" id="IPR038619">
    <property type="entry name" value="MraZ_sf"/>
</dbReference>
<comment type="subunit">
    <text evidence="7">Forms oligomers.</text>
</comment>
<dbReference type="InterPro" id="IPR035642">
    <property type="entry name" value="MraZ_N"/>
</dbReference>
<evidence type="ECO:0000256" key="7">
    <source>
        <dbReference type="HAMAP-Rule" id="MF_01008"/>
    </source>
</evidence>
<dbReference type="CDD" id="cd16321">
    <property type="entry name" value="MraZ_C"/>
    <property type="match status" value="1"/>
</dbReference>
<dbReference type="GO" id="GO:0000976">
    <property type="term" value="F:transcription cis-regulatory region binding"/>
    <property type="evidence" value="ECO:0007669"/>
    <property type="project" value="TreeGrafter"/>
</dbReference>
<dbReference type="Gene3D" id="3.40.1550.20">
    <property type="entry name" value="Transcriptional regulator MraZ domain"/>
    <property type="match status" value="1"/>
</dbReference>
<dbReference type="InterPro" id="IPR007159">
    <property type="entry name" value="SpoVT-AbrB_dom"/>
</dbReference>
<evidence type="ECO:0000313" key="10">
    <source>
        <dbReference type="Proteomes" id="UP001286174"/>
    </source>
</evidence>
<keyword evidence="4 7" id="KW-0805">Transcription regulation</keyword>
<evidence type="ECO:0000256" key="4">
    <source>
        <dbReference type="ARBA" id="ARBA00023015"/>
    </source>
</evidence>
<dbReference type="SUPFAM" id="SSF89447">
    <property type="entry name" value="AbrB/MazE/MraZ-like"/>
    <property type="match status" value="1"/>
</dbReference>
<keyword evidence="3" id="KW-0677">Repeat</keyword>
<keyword evidence="5 7" id="KW-0238">DNA-binding</keyword>
<evidence type="ECO:0000256" key="3">
    <source>
        <dbReference type="ARBA" id="ARBA00022737"/>
    </source>
</evidence>
<dbReference type="InterPro" id="IPR037914">
    <property type="entry name" value="SpoVT-AbrB_sf"/>
</dbReference>
<keyword evidence="6 7" id="KW-0804">Transcription</keyword>
<sequence length="153" mass="17335">MKVGRKASFLGEYRHCLDAKNRLIIPAKFRDSLSDTFYVTKGLDGCLAVYTQESWDDQIAQLSKLPRTNLKARRYIRSITSQAIEGSLDSQGRLQLPQYLIDGAGIEKACVIVGVSDYFEIWSEENWDKQNAEASASFEEDAEELTQFLEKDA</sequence>
<dbReference type="InterPro" id="IPR035644">
    <property type="entry name" value="MraZ_C"/>
</dbReference>
<comment type="subcellular location">
    <subcellularLocation>
        <location evidence="7">Cytoplasm</location>
        <location evidence="7">Nucleoid</location>
    </subcellularLocation>
</comment>
<dbReference type="PANTHER" id="PTHR34701">
    <property type="entry name" value="TRANSCRIPTIONAL REGULATOR MRAZ"/>
    <property type="match status" value="1"/>
</dbReference>
<evidence type="ECO:0000313" key="9">
    <source>
        <dbReference type="EMBL" id="MDX8419157.1"/>
    </source>
</evidence>
<dbReference type="RefSeq" id="WP_108774091.1">
    <property type="nucleotide sequence ID" value="NZ_JALBUR010000005.1"/>
</dbReference>
<evidence type="ECO:0000259" key="8">
    <source>
        <dbReference type="PROSITE" id="PS51740"/>
    </source>
</evidence>
<dbReference type="NCBIfam" id="TIGR00242">
    <property type="entry name" value="division/cell wall cluster transcriptional repressor MraZ"/>
    <property type="match status" value="1"/>
</dbReference>
<dbReference type="HAMAP" id="MF_01008">
    <property type="entry name" value="MraZ"/>
    <property type="match status" value="1"/>
</dbReference>
<dbReference type="PANTHER" id="PTHR34701:SF1">
    <property type="entry name" value="TRANSCRIPTIONAL REGULATOR MRAZ"/>
    <property type="match status" value="1"/>
</dbReference>